<protein>
    <recommendedName>
        <fullName evidence="4">MHC class I antigen</fullName>
    </recommendedName>
</protein>
<accession>A0A9N7V2A9</accession>
<sequence>MTHGASLSSFSFLLFIPITLKSGPAVAAPWITICGSRIRGRNGGSSVVDSIWCGLIVVVMAGPVSRWHHIMVVDHDRGRRLMMDPNKRQWTMTVDYSGSDLDGGS</sequence>
<proteinExistence type="predicted"/>
<keyword evidence="1" id="KW-0732">Signal</keyword>
<evidence type="ECO:0000256" key="1">
    <source>
        <dbReference type="SAM" id="SignalP"/>
    </source>
</evidence>
<evidence type="ECO:0008006" key="4">
    <source>
        <dbReference type="Google" id="ProtNLM"/>
    </source>
</evidence>
<dbReference type="Proteomes" id="UP001153269">
    <property type="component" value="Unassembled WGS sequence"/>
</dbReference>
<evidence type="ECO:0000313" key="3">
    <source>
        <dbReference type="Proteomes" id="UP001153269"/>
    </source>
</evidence>
<feature type="signal peptide" evidence="1">
    <location>
        <begin position="1"/>
        <end position="27"/>
    </location>
</feature>
<comment type="caution">
    <text evidence="2">The sequence shown here is derived from an EMBL/GenBank/DDBJ whole genome shotgun (WGS) entry which is preliminary data.</text>
</comment>
<reference evidence="2" key="1">
    <citation type="submission" date="2020-03" db="EMBL/GenBank/DDBJ databases">
        <authorList>
            <person name="Weist P."/>
        </authorList>
    </citation>
    <scope>NUCLEOTIDE SEQUENCE</scope>
</reference>
<organism evidence="2 3">
    <name type="scientific">Pleuronectes platessa</name>
    <name type="common">European plaice</name>
    <dbReference type="NCBI Taxonomy" id="8262"/>
    <lineage>
        <taxon>Eukaryota</taxon>
        <taxon>Metazoa</taxon>
        <taxon>Chordata</taxon>
        <taxon>Craniata</taxon>
        <taxon>Vertebrata</taxon>
        <taxon>Euteleostomi</taxon>
        <taxon>Actinopterygii</taxon>
        <taxon>Neopterygii</taxon>
        <taxon>Teleostei</taxon>
        <taxon>Neoteleostei</taxon>
        <taxon>Acanthomorphata</taxon>
        <taxon>Carangaria</taxon>
        <taxon>Pleuronectiformes</taxon>
        <taxon>Pleuronectoidei</taxon>
        <taxon>Pleuronectidae</taxon>
        <taxon>Pleuronectes</taxon>
    </lineage>
</organism>
<dbReference type="EMBL" id="CADEAL010003312">
    <property type="protein sequence ID" value="CAB1444154.1"/>
    <property type="molecule type" value="Genomic_DNA"/>
</dbReference>
<feature type="chain" id="PRO_5040454840" description="MHC class I antigen" evidence="1">
    <location>
        <begin position="28"/>
        <end position="105"/>
    </location>
</feature>
<gene>
    <name evidence="2" type="ORF">PLEPLA_LOCUS31870</name>
</gene>
<dbReference type="AlphaFoldDB" id="A0A9N7V2A9"/>
<name>A0A9N7V2A9_PLEPL</name>
<keyword evidence="3" id="KW-1185">Reference proteome</keyword>
<evidence type="ECO:0000313" key="2">
    <source>
        <dbReference type="EMBL" id="CAB1444154.1"/>
    </source>
</evidence>